<dbReference type="SUPFAM" id="SSF52980">
    <property type="entry name" value="Restriction endonuclease-like"/>
    <property type="match status" value="1"/>
</dbReference>
<dbReference type="Gene3D" id="3.40.91.80">
    <property type="match status" value="1"/>
</dbReference>
<protein>
    <submittedName>
        <fullName evidence="2">Type II restriction endonuclease</fullName>
    </submittedName>
</protein>
<keyword evidence="3" id="KW-1185">Reference proteome</keyword>
<keyword evidence="2" id="KW-0540">Nuclease</keyword>
<dbReference type="RefSeq" id="WP_311651029.1">
    <property type="nucleotide sequence ID" value="NZ_JAVRIB010000001.1"/>
</dbReference>
<organism evidence="2 3">
    <name type="scientific">Spectribacter hydrogenoxidans</name>
    <dbReference type="NCBI Taxonomy" id="3075608"/>
    <lineage>
        <taxon>Bacteria</taxon>
        <taxon>Pseudomonadati</taxon>
        <taxon>Pseudomonadota</taxon>
        <taxon>Gammaproteobacteria</taxon>
        <taxon>Salinisphaerales</taxon>
        <taxon>Salinisphaeraceae</taxon>
        <taxon>Spectribacter</taxon>
    </lineage>
</organism>
<dbReference type="InterPro" id="IPR015109">
    <property type="entry name" value="Restrct_endonuc_II_EcoRII_C"/>
</dbReference>
<evidence type="ECO:0000313" key="3">
    <source>
        <dbReference type="Proteomes" id="UP001251857"/>
    </source>
</evidence>
<dbReference type="InterPro" id="IPR011335">
    <property type="entry name" value="Restrct_endonuc-II-like"/>
</dbReference>
<dbReference type="Proteomes" id="UP001251857">
    <property type="component" value="Unassembled WGS sequence"/>
</dbReference>
<feature type="domain" description="Restriction endonuclease type II EcoRII C-terminal" evidence="1">
    <location>
        <begin position="229"/>
        <end position="396"/>
    </location>
</feature>
<keyword evidence="2" id="KW-0255">Endonuclease</keyword>
<gene>
    <name evidence="2" type="ORF">RM532_00020</name>
</gene>
<proteinExistence type="predicted"/>
<dbReference type="GO" id="GO:0004519">
    <property type="term" value="F:endonuclease activity"/>
    <property type="evidence" value="ECO:0007669"/>
    <property type="project" value="UniProtKB-KW"/>
</dbReference>
<sequence length="404" mass="46091">MHKLDQSFLGVMAKQLSAVEANRASSNQHEFNGTTLMKRHLGLARRELDARFIYIGRKEDEQLTVDAQVTWYDARENDPNRTEHRLYFHDNPIMDQAGEGDVLIMALRHDASLVLLIVDRQSEQMSDVLWLFGIPGHDLQGSLGDIYPEDVDQASEALFNHIAEELGLGFAPAAGDQWLDLLLDRFGPHFPTTRELSALALETLQGDIDAVTDPDSAIIALIDREEALFRQLERHIVIRHLAEHAAEWQEDVDAFVSYSLGIHNRRKSRAGHALENHIEWLLLENTIRFDRGATTEGRSKPDFLFPGESEYHDPHFEPARLSMLGVKTTCKDRWRQVLNEAARIPDKHLLTLQPGISSHQTDEMRDARLSLVVPQSLHANYETSRSDWLLSVDQFIHVVRDREP</sequence>
<evidence type="ECO:0000259" key="1">
    <source>
        <dbReference type="Pfam" id="PF09019"/>
    </source>
</evidence>
<dbReference type="InterPro" id="IPR038365">
    <property type="entry name" value="EcoRII_C_sf"/>
</dbReference>
<dbReference type="Pfam" id="PF09019">
    <property type="entry name" value="EcoRII-C"/>
    <property type="match status" value="1"/>
</dbReference>
<keyword evidence="2" id="KW-0378">Hydrolase</keyword>
<comment type="caution">
    <text evidence="2">The sequence shown here is derived from an EMBL/GenBank/DDBJ whole genome shotgun (WGS) entry which is preliminary data.</text>
</comment>
<accession>A0ABU3BVK3</accession>
<evidence type="ECO:0000313" key="2">
    <source>
        <dbReference type="EMBL" id="MDT0633330.1"/>
    </source>
</evidence>
<name>A0ABU3BVK3_9GAMM</name>
<dbReference type="EMBL" id="JAVRIB010000001">
    <property type="protein sequence ID" value="MDT0633330.1"/>
    <property type="molecule type" value="Genomic_DNA"/>
</dbReference>
<reference evidence="2 3" key="1">
    <citation type="submission" date="2023-09" db="EMBL/GenBank/DDBJ databases">
        <authorList>
            <person name="Rey-Velasco X."/>
        </authorList>
    </citation>
    <scope>NUCLEOTIDE SEQUENCE [LARGE SCALE GENOMIC DNA]</scope>
    <source>
        <strain evidence="2 3">W335</strain>
    </source>
</reference>